<evidence type="ECO:0000313" key="5">
    <source>
        <dbReference type="EMBL" id="SEP73972.1"/>
    </source>
</evidence>
<dbReference type="PROSITE" id="PS50082">
    <property type="entry name" value="WD_REPEATS_2"/>
    <property type="match status" value="2"/>
</dbReference>
<dbReference type="OrthoDB" id="1492850at2"/>
<dbReference type="InterPro" id="IPR036322">
    <property type="entry name" value="WD40_repeat_dom_sf"/>
</dbReference>
<dbReference type="InterPro" id="IPR001680">
    <property type="entry name" value="WD40_rpt"/>
</dbReference>
<protein>
    <submittedName>
        <fullName evidence="5">Uncharacterized protein, contains caspase domain</fullName>
    </submittedName>
</protein>
<name>A0A1H9AB43_9BACT</name>
<dbReference type="PROSITE" id="PS50294">
    <property type="entry name" value="WD_REPEATS_REGION"/>
    <property type="match status" value="2"/>
</dbReference>
<sequence>MSYSLSTPRILRAALFCGLLAIPVLLFAQSPRLGVPFGHTTPVTSLQLSPDGMLITSGQDANIFHWDLNKRKLLRSVPSPYGMYLRPATVEGISYGDAVNVAYRKGGEYIDLNSGEVIECTITVRGKTDTIGMGYFSLNKGNVSKDGKYFLEKGRLTPGCVRGGDTLDIDFPAQGFVPGGDFLYQLSDSTLKRWAYPDYAPAERVTLEDFPDSTGALQFIGPGKFGYLSLEGEDRKTRIYHLWNLLNGKKIGVAELPTRKTISDVHPSGKFLLVHSFTGGRRRKSIEQRYNLETNELDVTYKDPYPAKAVIINDSLPGAIYSPEGDFVLYPNLRGTVYLLHPESGTAWDSLSAHAAVVERVDGSQTNDGIFMVKKAVGSFTESFAGYFWNWKDLNTLGVVTIERATAPPPGTPEGRALNATRRLEIVEIKNPSAERAKFTINDRTGERIHSTKEVDFSDPITSGRDLRVQTHAIYGNSTIAIGTRGGDILFFDKEGAFYSILSGHTESVNSLSFTEGAKRLISASDDGTMKIWDLASGELIVTLVLINDLEWVVLGPNNLFDASPRAMSLLYYVVDDGEGGEEIVELEQMKERFYSPGLLQQLLGYNKRPLRSIKGLDQVDLYPKVEKMTVGNDSLHLRLRARTGDIGKVALFLNDKELEEDINPDRATSISLDLKRYQSFMFHDNVLSVRAYNKEASLRSSPVETEYIYPEGAKARGTTNDNSPTPTLSREDYLDAKLYVLCVGTSDYTDEPGESMDLSFPDVDAEMMGRALKMVGCELFCSNAEVDVVCLNTNDSLKTDLEAENIRWDFSSKENIVREFKTLSEKARPQDIVIVYFSGHGKTYRSNDKDQFHYLTYDVRPGNVGDETATKNAVIASDELTTLLKSIPAAKQVLILDACNSGQIIDDISLGSKDLNGSQIRALTQMSDRTGLYLLTGSAGDMVSYEASKFGHGLLTYALLNGMNGQATTKDEEGISMVGITRLFDYAQGRVVDLARSINGIQKPQVNYPLRAGTFPIGIFNDNTKIPITGAKPTVVRCRVVDRESFEDELDLEVEMERLFRKEARKGPKAAYTYVDIGRLEDAYYVVGSYTVDEEGLITLSANLVQNKTKKIPLVMDVGGEPLTATSMEKLARKIEQAVRRKLKGR</sequence>
<keyword evidence="1 3" id="KW-0853">WD repeat</keyword>
<evidence type="ECO:0000256" key="3">
    <source>
        <dbReference type="PROSITE-ProRule" id="PRU00221"/>
    </source>
</evidence>
<dbReference type="EMBL" id="FOFB01000002">
    <property type="protein sequence ID" value="SEP73972.1"/>
    <property type="molecule type" value="Genomic_DNA"/>
</dbReference>
<dbReference type="PANTHER" id="PTHR44019:SF8">
    <property type="entry name" value="POC1 CENTRIOLAR PROTEIN HOMOLOG"/>
    <property type="match status" value="1"/>
</dbReference>
<dbReference type="AlphaFoldDB" id="A0A1H9AB43"/>
<dbReference type="Pfam" id="PF00656">
    <property type="entry name" value="Peptidase_C14"/>
    <property type="match status" value="1"/>
</dbReference>
<dbReference type="PANTHER" id="PTHR44019">
    <property type="entry name" value="WD REPEAT-CONTAINING PROTEIN 55"/>
    <property type="match status" value="1"/>
</dbReference>
<evidence type="ECO:0000313" key="6">
    <source>
        <dbReference type="Proteomes" id="UP000199021"/>
    </source>
</evidence>
<dbReference type="InterPro" id="IPR019775">
    <property type="entry name" value="WD40_repeat_CS"/>
</dbReference>
<dbReference type="PROSITE" id="PS00678">
    <property type="entry name" value="WD_REPEATS_1"/>
    <property type="match status" value="1"/>
</dbReference>
<dbReference type="Proteomes" id="UP000199021">
    <property type="component" value="Unassembled WGS sequence"/>
</dbReference>
<dbReference type="SUPFAM" id="SSF52129">
    <property type="entry name" value="Caspase-like"/>
    <property type="match status" value="1"/>
</dbReference>
<gene>
    <name evidence="5" type="ORF">SAMN05444359_10234</name>
</gene>
<dbReference type="GO" id="GO:0006508">
    <property type="term" value="P:proteolysis"/>
    <property type="evidence" value="ECO:0007669"/>
    <property type="project" value="InterPro"/>
</dbReference>
<dbReference type="Gene3D" id="2.130.10.10">
    <property type="entry name" value="YVTN repeat-like/Quinoprotein amine dehydrogenase"/>
    <property type="match status" value="2"/>
</dbReference>
<dbReference type="InterPro" id="IPR029030">
    <property type="entry name" value="Caspase-like_dom_sf"/>
</dbReference>
<keyword evidence="2" id="KW-0677">Repeat</keyword>
<reference evidence="6" key="1">
    <citation type="submission" date="2016-10" db="EMBL/GenBank/DDBJ databases">
        <authorList>
            <person name="Varghese N."/>
            <person name="Submissions S."/>
        </authorList>
    </citation>
    <scope>NUCLEOTIDE SEQUENCE [LARGE SCALE GENOMIC DNA]</scope>
    <source>
        <strain evidence="6">DSM 24740</strain>
    </source>
</reference>
<evidence type="ECO:0000259" key="4">
    <source>
        <dbReference type="Pfam" id="PF00656"/>
    </source>
</evidence>
<dbReference type="SMART" id="SM00320">
    <property type="entry name" value="WD40"/>
    <property type="match status" value="2"/>
</dbReference>
<feature type="domain" description="Peptidase C14 caspase" evidence="4">
    <location>
        <begin position="741"/>
        <end position="1008"/>
    </location>
</feature>
<keyword evidence="6" id="KW-1185">Reference proteome</keyword>
<accession>A0A1H9AB43</accession>
<proteinExistence type="predicted"/>
<evidence type="ECO:0000256" key="2">
    <source>
        <dbReference type="ARBA" id="ARBA00022737"/>
    </source>
</evidence>
<organism evidence="5 6">
    <name type="scientific">Neolewinella agarilytica</name>
    <dbReference type="NCBI Taxonomy" id="478744"/>
    <lineage>
        <taxon>Bacteria</taxon>
        <taxon>Pseudomonadati</taxon>
        <taxon>Bacteroidota</taxon>
        <taxon>Saprospiria</taxon>
        <taxon>Saprospirales</taxon>
        <taxon>Lewinellaceae</taxon>
        <taxon>Neolewinella</taxon>
    </lineage>
</organism>
<dbReference type="InterPro" id="IPR015943">
    <property type="entry name" value="WD40/YVTN_repeat-like_dom_sf"/>
</dbReference>
<feature type="repeat" description="WD" evidence="3">
    <location>
        <begin position="36"/>
        <end position="76"/>
    </location>
</feature>
<dbReference type="Pfam" id="PF00400">
    <property type="entry name" value="WD40"/>
    <property type="match status" value="2"/>
</dbReference>
<dbReference type="STRING" id="478744.SAMN05444359_10234"/>
<dbReference type="RefSeq" id="WP_090165231.1">
    <property type="nucleotide sequence ID" value="NZ_FOFB01000002.1"/>
</dbReference>
<dbReference type="InterPro" id="IPR050505">
    <property type="entry name" value="WDR55/POC1"/>
</dbReference>
<dbReference type="SUPFAM" id="SSF50978">
    <property type="entry name" value="WD40 repeat-like"/>
    <property type="match status" value="1"/>
</dbReference>
<dbReference type="InterPro" id="IPR011600">
    <property type="entry name" value="Pept_C14_caspase"/>
</dbReference>
<dbReference type="Gene3D" id="3.40.50.1460">
    <property type="match status" value="1"/>
</dbReference>
<dbReference type="GO" id="GO:0004197">
    <property type="term" value="F:cysteine-type endopeptidase activity"/>
    <property type="evidence" value="ECO:0007669"/>
    <property type="project" value="InterPro"/>
</dbReference>
<evidence type="ECO:0000256" key="1">
    <source>
        <dbReference type="ARBA" id="ARBA00022574"/>
    </source>
</evidence>
<dbReference type="InParanoid" id="A0A1H9AB43"/>
<feature type="repeat" description="WD" evidence="3">
    <location>
        <begin position="502"/>
        <end position="543"/>
    </location>
</feature>